<keyword evidence="5" id="KW-1185">Reference proteome</keyword>
<comment type="caution">
    <text evidence="4">The sequence shown here is derived from an EMBL/GenBank/DDBJ whole genome shotgun (WGS) entry which is preliminary data.</text>
</comment>
<keyword evidence="1 2" id="KW-0732">Signal</keyword>
<evidence type="ECO:0000313" key="5">
    <source>
        <dbReference type="Proteomes" id="UP001559025"/>
    </source>
</evidence>
<dbReference type="InterPro" id="IPR011250">
    <property type="entry name" value="OMP/PagP_B-barrel"/>
</dbReference>
<sequence>MSIRSRLIASCAAFAVLPAAQGLAADYDPPIIIEQAPEWVPVEIGSGWYLRGDVSYNLGDPVYDFELFGETTSNRRFGGGVGVGYHLTDNFRVDATLAYLGSDRYRYDDGFDFGEASHTAWSGLVNGYWDIATVMGVTPYVGAGVGATYSKHHVSIDSPTLGVFDEWSDRQTNFAYALMAGASYKVSQNASIDVGYQFLHTPGMEYLDTDTFTIAEGVKQHQIKVGLRYDLW</sequence>
<accession>A0ABV3WWI3</accession>
<dbReference type="Proteomes" id="UP001559025">
    <property type="component" value="Unassembled WGS sequence"/>
</dbReference>
<feature type="signal peptide" evidence="2">
    <location>
        <begin position="1"/>
        <end position="24"/>
    </location>
</feature>
<organism evidence="4 5">
    <name type="scientific">Neoaquamicrobium sediminum</name>
    <dbReference type="NCBI Taxonomy" id="1849104"/>
    <lineage>
        <taxon>Bacteria</taxon>
        <taxon>Pseudomonadati</taxon>
        <taxon>Pseudomonadota</taxon>
        <taxon>Alphaproteobacteria</taxon>
        <taxon>Hyphomicrobiales</taxon>
        <taxon>Phyllobacteriaceae</taxon>
        <taxon>Neoaquamicrobium</taxon>
    </lineage>
</organism>
<evidence type="ECO:0000256" key="1">
    <source>
        <dbReference type="ARBA" id="ARBA00022729"/>
    </source>
</evidence>
<evidence type="ECO:0000256" key="2">
    <source>
        <dbReference type="SAM" id="SignalP"/>
    </source>
</evidence>
<proteinExistence type="predicted"/>
<evidence type="ECO:0000259" key="3">
    <source>
        <dbReference type="Pfam" id="PF13505"/>
    </source>
</evidence>
<name>A0ABV3WWI3_9HYPH</name>
<dbReference type="Pfam" id="PF13505">
    <property type="entry name" value="OMP_b-brl"/>
    <property type="match status" value="1"/>
</dbReference>
<reference evidence="4 5" key="1">
    <citation type="submission" date="2024-01" db="EMBL/GenBank/DDBJ databases">
        <title>New evidence supports the origin of RcGTA from prophage.</title>
        <authorList>
            <person name="Xu Y."/>
            <person name="Liu B."/>
            <person name="Chen F."/>
        </authorList>
    </citation>
    <scope>NUCLEOTIDE SEQUENCE [LARGE SCALE GENOMIC DNA]</scope>
    <source>
        <strain evidence="4 5">CBW1107-2</strain>
    </source>
</reference>
<dbReference type="EMBL" id="JAZHFV010000004">
    <property type="protein sequence ID" value="MEX4008429.1"/>
    <property type="molecule type" value="Genomic_DNA"/>
</dbReference>
<feature type="domain" description="Outer membrane protein beta-barrel" evidence="3">
    <location>
        <begin position="45"/>
        <end position="229"/>
    </location>
</feature>
<feature type="chain" id="PRO_5045925376" evidence="2">
    <location>
        <begin position="25"/>
        <end position="232"/>
    </location>
</feature>
<dbReference type="RefSeq" id="WP_368803429.1">
    <property type="nucleotide sequence ID" value="NZ_JAZHFV010000004.1"/>
</dbReference>
<dbReference type="InterPro" id="IPR027385">
    <property type="entry name" value="Beta-barrel_OMP"/>
</dbReference>
<dbReference type="SUPFAM" id="SSF56925">
    <property type="entry name" value="OMPA-like"/>
    <property type="match status" value="1"/>
</dbReference>
<evidence type="ECO:0000313" key="4">
    <source>
        <dbReference type="EMBL" id="MEX4008429.1"/>
    </source>
</evidence>
<protein>
    <submittedName>
        <fullName evidence="4">Outer membrane protein</fullName>
    </submittedName>
</protein>
<dbReference type="Gene3D" id="2.40.160.20">
    <property type="match status" value="1"/>
</dbReference>
<gene>
    <name evidence="4" type="ORF">V1479_14030</name>
</gene>